<evidence type="ECO:0000256" key="5">
    <source>
        <dbReference type="ARBA" id="ARBA00023157"/>
    </source>
</evidence>
<accession>A0A9B0TV70</accession>
<dbReference type="AlphaFoldDB" id="A0A9B0TV70"/>
<dbReference type="GO" id="GO:0016020">
    <property type="term" value="C:membrane"/>
    <property type="evidence" value="ECO:0007669"/>
    <property type="project" value="UniProtKB-SubCell"/>
</dbReference>
<keyword evidence="15" id="KW-0482">Metalloprotease</keyword>
<evidence type="ECO:0000256" key="1">
    <source>
        <dbReference type="ARBA" id="ARBA00004479"/>
    </source>
</evidence>
<dbReference type="InterPro" id="IPR036436">
    <property type="entry name" value="Disintegrin_dom_sf"/>
</dbReference>
<dbReference type="Gene3D" id="3.40.390.10">
    <property type="entry name" value="Collagenase (Catalytic Domain)"/>
    <property type="match status" value="1"/>
</dbReference>
<evidence type="ECO:0000256" key="9">
    <source>
        <dbReference type="SAM" id="MobiDB-lite"/>
    </source>
</evidence>
<feature type="disulfide bond" evidence="7">
    <location>
        <begin position="619"/>
        <end position="628"/>
    </location>
</feature>
<dbReference type="OrthoDB" id="5951731at2759"/>
<keyword evidence="14" id="KW-1185">Reference proteome</keyword>
<protein>
    <submittedName>
        <fullName evidence="15">Disintegrin and metalloproteinase domain-containing protein 8</fullName>
    </submittedName>
</protein>
<feature type="domain" description="Peptidase M12B" evidence="13">
    <location>
        <begin position="181"/>
        <end position="381"/>
    </location>
</feature>
<evidence type="ECO:0000259" key="11">
    <source>
        <dbReference type="PROSITE" id="PS50026"/>
    </source>
</evidence>
<dbReference type="Proteomes" id="UP000504623">
    <property type="component" value="Unplaced"/>
</dbReference>
<evidence type="ECO:0000259" key="13">
    <source>
        <dbReference type="PROSITE" id="PS50215"/>
    </source>
</evidence>
<dbReference type="FunFam" id="3.40.390.10:FF:000002">
    <property type="entry name" value="Disintegrin and metalloproteinase domain-containing protein 22"/>
    <property type="match status" value="1"/>
</dbReference>
<dbReference type="CDD" id="cd04269">
    <property type="entry name" value="ZnMc_adamalysin_II_like"/>
    <property type="match status" value="1"/>
</dbReference>
<dbReference type="GO" id="GO:0002693">
    <property type="term" value="P:positive regulation of cellular extravasation"/>
    <property type="evidence" value="ECO:0007669"/>
    <property type="project" value="TreeGrafter"/>
</dbReference>
<feature type="binding site" evidence="8">
    <location>
        <position position="315"/>
    </location>
    <ligand>
        <name>Zn(2+)</name>
        <dbReference type="ChEBI" id="CHEBI:29105"/>
        <note>catalytic</note>
    </ligand>
</feature>
<dbReference type="InterPro" id="IPR006586">
    <property type="entry name" value="ADAM_Cys-rich"/>
</dbReference>
<dbReference type="PROSITE" id="PS50214">
    <property type="entry name" value="DISINTEGRIN_2"/>
    <property type="match status" value="1"/>
</dbReference>
<dbReference type="SUPFAM" id="SSF55486">
    <property type="entry name" value="Metalloproteases ('zincins'), catalytic domain"/>
    <property type="match status" value="1"/>
</dbReference>
<feature type="domain" description="Disintegrin" evidence="12">
    <location>
        <begin position="389"/>
        <end position="475"/>
    </location>
</feature>
<evidence type="ECO:0000259" key="12">
    <source>
        <dbReference type="PROSITE" id="PS50214"/>
    </source>
</evidence>
<dbReference type="GO" id="GO:0004222">
    <property type="term" value="F:metalloendopeptidase activity"/>
    <property type="evidence" value="ECO:0007669"/>
    <property type="project" value="InterPro"/>
</dbReference>
<keyword evidence="2 10" id="KW-0812">Transmembrane</keyword>
<evidence type="ECO:0000313" key="15">
    <source>
        <dbReference type="RefSeq" id="XP_006867550.1"/>
    </source>
</evidence>
<feature type="binding site" evidence="8">
    <location>
        <position position="319"/>
    </location>
    <ligand>
        <name>Zn(2+)</name>
        <dbReference type="ChEBI" id="CHEBI:29105"/>
        <note>catalytic</note>
    </ligand>
</feature>
<keyword evidence="15" id="KW-0645">Protease</keyword>
<dbReference type="SUPFAM" id="SSF57552">
    <property type="entry name" value="Blood coagulation inhibitor (disintegrin)"/>
    <property type="match status" value="1"/>
</dbReference>
<dbReference type="InterPro" id="IPR024079">
    <property type="entry name" value="MetalloPept_cat_dom_sf"/>
</dbReference>
<dbReference type="GO" id="GO:0050839">
    <property type="term" value="F:cell adhesion molecule binding"/>
    <property type="evidence" value="ECO:0007669"/>
    <property type="project" value="TreeGrafter"/>
</dbReference>
<dbReference type="PROSITE" id="PS01186">
    <property type="entry name" value="EGF_2"/>
    <property type="match status" value="1"/>
</dbReference>
<dbReference type="InterPro" id="IPR001762">
    <property type="entry name" value="Disintegrin_dom"/>
</dbReference>
<keyword evidence="5 7" id="KW-1015">Disulfide bond</keyword>
<dbReference type="InterPro" id="IPR001590">
    <property type="entry name" value="Peptidase_M12B"/>
</dbReference>
<dbReference type="GO" id="GO:0006954">
    <property type="term" value="P:inflammatory response"/>
    <property type="evidence" value="ECO:0007669"/>
    <property type="project" value="TreeGrafter"/>
</dbReference>
<reference evidence="15" key="1">
    <citation type="submission" date="2025-08" db="UniProtKB">
        <authorList>
            <consortium name="RefSeq"/>
        </authorList>
    </citation>
    <scope>IDENTIFICATION</scope>
    <source>
        <tissue evidence="15">Spleen</tissue>
    </source>
</reference>
<dbReference type="PRINTS" id="PR00289">
    <property type="entry name" value="DISINTEGRIN"/>
</dbReference>
<dbReference type="SMART" id="SM00608">
    <property type="entry name" value="ACR"/>
    <property type="match status" value="1"/>
</dbReference>
<feature type="binding site" evidence="8">
    <location>
        <position position="325"/>
    </location>
    <ligand>
        <name>Zn(2+)</name>
        <dbReference type="ChEBI" id="CHEBI:29105"/>
        <note>catalytic</note>
    </ligand>
</feature>
<keyword evidence="3 10" id="KW-1133">Transmembrane helix</keyword>
<dbReference type="InterPro" id="IPR000742">
    <property type="entry name" value="EGF"/>
</dbReference>
<feature type="region of interest" description="Disordered" evidence="9">
    <location>
        <begin position="694"/>
        <end position="726"/>
    </location>
</feature>
<dbReference type="InterPro" id="IPR018358">
    <property type="entry name" value="Disintegrin_CS"/>
</dbReference>
<dbReference type="GO" id="GO:0006508">
    <property type="term" value="P:proteolysis"/>
    <property type="evidence" value="ECO:0007669"/>
    <property type="project" value="InterPro"/>
</dbReference>
<proteinExistence type="predicted"/>
<dbReference type="PANTHER" id="PTHR11905">
    <property type="entry name" value="ADAM A DISINTEGRIN AND METALLOPROTEASE DOMAIN"/>
    <property type="match status" value="1"/>
</dbReference>
<dbReference type="GO" id="GO:0051044">
    <property type="term" value="P:positive regulation of membrane protein ectodomain proteolysis"/>
    <property type="evidence" value="ECO:0007669"/>
    <property type="project" value="TreeGrafter"/>
</dbReference>
<evidence type="ECO:0000256" key="8">
    <source>
        <dbReference type="PROSITE-ProRule" id="PRU00276"/>
    </source>
</evidence>
<dbReference type="CTD" id="101"/>
<dbReference type="Gene3D" id="4.10.70.10">
    <property type="entry name" value="Disintegrin domain"/>
    <property type="match status" value="1"/>
</dbReference>
<comment type="subcellular location">
    <subcellularLocation>
        <location evidence="1">Membrane</location>
        <topology evidence="1">Single-pass type I membrane protein</topology>
    </subcellularLocation>
</comment>
<name>A0A9B0TV70_CHRAS</name>
<evidence type="ECO:0000256" key="6">
    <source>
        <dbReference type="PROSITE-ProRule" id="PRU00068"/>
    </source>
</evidence>
<feature type="transmembrane region" description="Helical" evidence="10">
    <location>
        <begin position="647"/>
        <end position="668"/>
    </location>
</feature>
<evidence type="ECO:0000313" key="14">
    <source>
        <dbReference type="Proteomes" id="UP000504623"/>
    </source>
</evidence>
<evidence type="ECO:0000256" key="3">
    <source>
        <dbReference type="ARBA" id="ARBA00022989"/>
    </source>
</evidence>
<organism evidence="14 15">
    <name type="scientific">Chrysochloris asiatica</name>
    <name type="common">Cape golden mole</name>
    <dbReference type="NCBI Taxonomy" id="185453"/>
    <lineage>
        <taxon>Eukaryota</taxon>
        <taxon>Metazoa</taxon>
        <taxon>Chordata</taxon>
        <taxon>Craniata</taxon>
        <taxon>Vertebrata</taxon>
        <taxon>Euteleostomi</taxon>
        <taxon>Mammalia</taxon>
        <taxon>Eutheria</taxon>
        <taxon>Afrotheria</taxon>
        <taxon>Chrysochloridae</taxon>
        <taxon>Chrysochlorinae</taxon>
        <taxon>Chrysochloris</taxon>
    </lineage>
</organism>
<dbReference type="GeneID" id="102828558"/>
<feature type="active site" evidence="8">
    <location>
        <position position="316"/>
    </location>
</feature>
<feature type="region of interest" description="Disordered" evidence="9">
    <location>
        <begin position="916"/>
        <end position="974"/>
    </location>
</feature>
<keyword evidence="8" id="KW-0479">Metal-binding</keyword>
<evidence type="ECO:0000256" key="7">
    <source>
        <dbReference type="PROSITE-ProRule" id="PRU00076"/>
    </source>
</evidence>
<dbReference type="InterPro" id="IPR034027">
    <property type="entry name" value="Reprolysin_adamalysin"/>
</dbReference>
<gene>
    <name evidence="15" type="primary">ADAM8</name>
</gene>
<feature type="compositionally biased region" description="Low complexity" evidence="9">
    <location>
        <begin position="694"/>
        <end position="717"/>
    </location>
</feature>
<dbReference type="Pfam" id="PF01562">
    <property type="entry name" value="Pep_M12B_propep"/>
    <property type="match status" value="1"/>
</dbReference>
<keyword evidence="15" id="KW-0378">Hydrolase</keyword>
<dbReference type="Pfam" id="PF01421">
    <property type="entry name" value="Reprolysin"/>
    <property type="match status" value="1"/>
</dbReference>
<feature type="domain" description="EGF-like" evidence="11">
    <location>
        <begin position="597"/>
        <end position="629"/>
    </location>
</feature>
<dbReference type="GO" id="GO:0022407">
    <property type="term" value="P:regulation of cell-cell adhesion"/>
    <property type="evidence" value="ECO:0007669"/>
    <property type="project" value="TreeGrafter"/>
</dbReference>
<dbReference type="Pfam" id="PF08516">
    <property type="entry name" value="ADAM_CR"/>
    <property type="match status" value="1"/>
</dbReference>
<keyword evidence="7" id="KW-0245">EGF-like domain</keyword>
<evidence type="ECO:0000256" key="10">
    <source>
        <dbReference type="SAM" id="Phobius"/>
    </source>
</evidence>
<keyword evidence="8" id="KW-0862">Zinc</keyword>
<evidence type="ECO:0000256" key="4">
    <source>
        <dbReference type="ARBA" id="ARBA00023136"/>
    </source>
</evidence>
<feature type="disulfide bond" evidence="7">
    <location>
        <begin position="601"/>
        <end position="611"/>
    </location>
</feature>
<feature type="disulfide bond" evidence="6">
    <location>
        <begin position="447"/>
        <end position="467"/>
    </location>
</feature>
<sequence>MALGPPLPHVERFQVVWPQRLPTPRARRALPSHWSQYPDSVSYILSHGGHNFTLHLRKNRELLSSRYTETYTAANGSEVVEQLGGQDHCLYQGHVEGQQGSAASLSTCDGLRGFFQAGSAVHLIEPLKGEEEGPHALYLPQHLKQKRGTCGVSNERLERILGPRVAAAFRPRNRPVIPEPRHVELYVVTDSIEFQKFKSRETLRARVLEVVNHVDKLYQELGLRVGLVGLDMWSSDKILISSNAEVTLKSFQAWRTRELVGQHSHDNAQLITGIDFDGTTVGLASLASMCSQRTSAGVNQDHSQSPLGVASTIAHEMGHNLAMDHDENIDTCYCAVPPSSGGCVMAASLSFELPKKFSQCSRSVYESFVETPQTECLRGMLNPNLLVSDPVCGNKLLERGEQCDCGSAQECQNPCCNATTCKLTKGAACAQGACCDQCQVKPAGHSCRSPKDACDLEEYCDGQRSECPEDVFQENGSPCSGGYCYDGACPTLDERCSKLWGSGAQVAVDTCYTYSLTMSCQGQNHPKGGVDLCSTLYCQGGQKPQERGSCVMKPSGARCQALLTEDATAYERVPTGTKCDEGKVCWKGSCQDLQVYRSDNCSAKCYGHGVCNHKNKCHCQPGWSPPNCAKAASSDVQTASGGVSTEVLVGVALLLLAVVFLLGGFIFYRRHKRNATTKTAMGLENPVFHKGSSGALGKSSAVAPKASPSQAPRPSASMVTPKQPPPLVNSMSPVGLRPATTASQPVPVPVYTRHQELEQVSRNARPWEAKFGWLVSGPIWEVLIGEAQAGPSYQTPPGAEASAGTIPQSWAYLCLSLRAGWNRSLLRNPASRHSGFVISGPPQPCGKCLKGPGGGTACLPRGGHLARLLPAIGQEEPGAFSCRAWHGFQLATSLSIRCGYPRVFLWESAQRKTQAALEQSQELGERYSRDGHRTAPPTKPSAGGPSPFQATRPTTGPPAPPAKPGAGKLKPAPTQDYANLLTSTTPILAQTGLAALGKQILQSGPRPAEPLATSTAQNPPSACVTVPLSEMGPC</sequence>
<dbReference type="PROSITE" id="PS50026">
    <property type="entry name" value="EGF_3"/>
    <property type="match status" value="1"/>
</dbReference>
<dbReference type="SMART" id="SM00050">
    <property type="entry name" value="DISIN"/>
    <property type="match status" value="1"/>
</dbReference>
<dbReference type="PROSITE" id="PS50215">
    <property type="entry name" value="ADAM_MEPRO"/>
    <property type="match status" value="1"/>
</dbReference>
<dbReference type="Pfam" id="PF00200">
    <property type="entry name" value="Disintegrin"/>
    <property type="match status" value="1"/>
</dbReference>
<feature type="compositionally biased region" description="Low complexity" evidence="9">
    <location>
        <begin position="964"/>
        <end position="974"/>
    </location>
</feature>
<keyword evidence="4 10" id="KW-0472">Membrane</keyword>
<comment type="caution">
    <text evidence="7">Lacks conserved residue(s) required for the propagation of feature annotation.</text>
</comment>
<evidence type="ECO:0000256" key="2">
    <source>
        <dbReference type="ARBA" id="ARBA00022692"/>
    </source>
</evidence>
<dbReference type="RefSeq" id="XP_006867550.1">
    <property type="nucleotide sequence ID" value="XM_006867488.1"/>
</dbReference>
<dbReference type="InterPro" id="IPR002870">
    <property type="entry name" value="Peptidase_M12B_N"/>
</dbReference>
<dbReference type="PANTHER" id="PTHR11905:SF20">
    <property type="entry name" value="DISINTEGRIN AND METALLOPROTEINASE DOMAIN-CONTAINING PROTEIN 8"/>
    <property type="match status" value="1"/>
</dbReference>
<dbReference type="FunFam" id="4.10.70.10:FF:000001">
    <property type="entry name" value="Disintegrin and metalloproteinase domain-containing protein 22"/>
    <property type="match status" value="1"/>
</dbReference>
<dbReference type="GO" id="GO:0046872">
    <property type="term" value="F:metal ion binding"/>
    <property type="evidence" value="ECO:0007669"/>
    <property type="project" value="UniProtKB-KW"/>
</dbReference>
<feature type="compositionally biased region" description="Basic and acidic residues" evidence="9">
    <location>
        <begin position="923"/>
        <end position="933"/>
    </location>
</feature>
<dbReference type="PROSITE" id="PS00427">
    <property type="entry name" value="DISINTEGRIN_1"/>
    <property type="match status" value="1"/>
</dbReference>